<comment type="caution">
    <text evidence="2">The sequence shown here is derived from an EMBL/GenBank/DDBJ whole genome shotgun (WGS) entry which is preliminary data.</text>
</comment>
<evidence type="ECO:0000313" key="3">
    <source>
        <dbReference type="Proteomes" id="UP001143330"/>
    </source>
</evidence>
<accession>A0A9W6NB98</accession>
<reference evidence="2" key="2">
    <citation type="submission" date="2023-01" db="EMBL/GenBank/DDBJ databases">
        <authorList>
            <person name="Sun Q."/>
            <person name="Evtushenko L."/>
        </authorList>
    </citation>
    <scope>NUCLEOTIDE SEQUENCE</scope>
    <source>
        <strain evidence="2">VKM B-2789</strain>
    </source>
</reference>
<dbReference type="Gene3D" id="3.40.50.2000">
    <property type="entry name" value="Glycogen Phosphorylase B"/>
    <property type="match status" value="1"/>
</dbReference>
<dbReference type="InterPro" id="IPR007345">
    <property type="entry name" value="Polysacch_pyruvyl_Trfase"/>
</dbReference>
<keyword evidence="3" id="KW-1185">Reference proteome</keyword>
<dbReference type="EMBL" id="BSFM01000012">
    <property type="protein sequence ID" value="GLK84296.1"/>
    <property type="molecule type" value="Genomic_DNA"/>
</dbReference>
<name>A0A9W6NB98_9HYPH</name>
<feature type="domain" description="Polysaccharide pyruvyl transferase" evidence="1">
    <location>
        <begin position="9"/>
        <end position="290"/>
    </location>
</feature>
<evidence type="ECO:0000259" key="1">
    <source>
        <dbReference type="Pfam" id="PF04230"/>
    </source>
</evidence>
<sequence length="405" mass="43310">MACLCDVANFGDALFPLLAEHRLRRRGYRVAGVTLTGRASIWPDAPASVSLRELVGQAPASAGILIGGGNLIVGRPTSLSESALASLWMGASWHAAVHDLPLVWNAPGVPRPFTRHPLGKLAGAALAAADRVAVRDAASIGFLQPLRPDIHLVPDTANDLASLWPSVDLAPVFRELLARTSAPTDRPFVAIHLRARDEDADFPLIAAAIDRFAARDGWVPLLLAIGPAVKDDDDLRHLSRHLRTPHVLVDAPRSLREIAAALAFARGYVGQSLHGCIAAAAYAVPGVLVARPPARRFRGFLAHRETPEALVADWPEGFARLAAMPDKLPLPDHVTTALDDHWEQTAAVLEARRTPRPGVLALLRLAAALGSSHLGADWALRPFKADGYSTRRGAARHCAGEHETP</sequence>
<reference evidence="2" key="1">
    <citation type="journal article" date="2014" name="Int. J. Syst. Evol. Microbiol.">
        <title>Complete genome sequence of Corynebacterium casei LMG S-19264T (=DSM 44701T), isolated from a smear-ripened cheese.</title>
        <authorList>
            <consortium name="US DOE Joint Genome Institute (JGI-PGF)"/>
            <person name="Walter F."/>
            <person name="Albersmeier A."/>
            <person name="Kalinowski J."/>
            <person name="Ruckert C."/>
        </authorList>
    </citation>
    <scope>NUCLEOTIDE SEQUENCE</scope>
    <source>
        <strain evidence="2">VKM B-2789</strain>
    </source>
</reference>
<gene>
    <name evidence="2" type="ORF">GCM10017653_23660</name>
</gene>
<dbReference type="RefSeq" id="WP_213358581.1">
    <property type="nucleotide sequence ID" value="NZ_BSFM01000012.1"/>
</dbReference>
<evidence type="ECO:0000313" key="2">
    <source>
        <dbReference type="EMBL" id="GLK84296.1"/>
    </source>
</evidence>
<proteinExistence type="predicted"/>
<dbReference type="Pfam" id="PF04230">
    <property type="entry name" value="PS_pyruv_trans"/>
    <property type="match status" value="1"/>
</dbReference>
<dbReference type="AlphaFoldDB" id="A0A9W6NB98"/>
<protein>
    <recommendedName>
        <fullName evidence="1">Polysaccharide pyruvyl transferase domain-containing protein</fullName>
    </recommendedName>
</protein>
<dbReference type="Proteomes" id="UP001143330">
    <property type="component" value="Unassembled WGS sequence"/>
</dbReference>
<dbReference type="SUPFAM" id="SSF53756">
    <property type="entry name" value="UDP-Glycosyltransferase/glycogen phosphorylase"/>
    <property type="match status" value="1"/>
</dbReference>
<organism evidence="2 3">
    <name type="scientific">Ancylobacter defluvii</name>
    <dbReference type="NCBI Taxonomy" id="1282440"/>
    <lineage>
        <taxon>Bacteria</taxon>
        <taxon>Pseudomonadati</taxon>
        <taxon>Pseudomonadota</taxon>
        <taxon>Alphaproteobacteria</taxon>
        <taxon>Hyphomicrobiales</taxon>
        <taxon>Xanthobacteraceae</taxon>
        <taxon>Ancylobacter</taxon>
    </lineage>
</organism>